<sequence length="268" mass="30711">MESSEEEFDLEAEVDLAELKKGPPYVCSLLEKLRSNENSNDSKLESGKNINFDVLLKDKQLVLPKGRTLLSVKDLKGKPCCKFHQATSHSTNSYVHFKDLIQEAIMEGRLKFDDGRKEIKVNVDPFDAEASFIEPCFDVNMVGMFYDFDVALDDFVSQVRSVYPRAGDCLLDFLVQQKIKDRNVSLCPWCNVVFDAEVAAIFKNKKMKKELAHGEEQARQRQPIWRIKGQSSKALQQNVVAPLSRSQAIGVQWIRNCQEFQNRDVHYQ</sequence>
<proteinExistence type="predicted"/>
<reference evidence="1 2" key="1">
    <citation type="submission" date="2019-01" db="EMBL/GenBank/DDBJ databases">
        <title>Sequencing of cultivated peanut Arachis hypogaea provides insights into genome evolution and oil improvement.</title>
        <authorList>
            <person name="Chen X."/>
        </authorList>
    </citation>
    <scope>NUCLEOTIDE SEQUENCE [LARGE SCALE GENOMIC DNA]</scope>
    <source>
        <strain evidence="2">cv. Fuhuasheng</strain>
        <tissue evidence="1">Leaves</tissue>
    </source>
</reference>
<evidence type="ECO:0000313" key="1">
    <source>
        <dbReference type="EMBL" id="RYQ91745.1"/>
    </source>
</evidence>
<dbReference type="Proteomes" id="UP000289738">
    <property type="component" value="Chromosome B09"/>
</dbReference>
<dbReference type="AlphaFoldDB" id="A0A444XQC9"/>
<evidence type="ECO:0000313" key="2">
    <source>
        <dbReference type="Proteomes" id="UP000289738"/>
    </source>
</evidence>
<comment type="caution">
    <text evidence="1">The sequence shown here is derived from an EMBL/GenBank/DDBJ whole genome shotgun (WGS) entry which is preliminary data.</text>
</comment>
<organism evidence="1 2">
    <name type="scientific">Arachis hypogaea</name>
    <name type="common">Peanut</name>
    <dbReference type="NCBI Taxonomy" id="3818"/>
    <lineage>
        <taxon>Eukaryota</taxon>
        <taxon>Viridiplantae</taxon>
        <taxon>Streptophyta</taxon>
        <taxon>Embryophyta</taxon>
        <taxon>Tracheophyta</taxon>
        <taxon>Spermatophyta</taxon>
        <taxon>Magnoliopsida</taxon>
        <taxon>eudicotyledons</taxon>
        <taxon>Gunneridae</taxon>
        <taxon>Pentapetalae</taxon>
        <taxon>rosids</taxon>
        <taxon>fabids</taxon>
        <taxon>Fabales</taxon>
        <taxon>Fabaceae</taxon>
        <taxon>Papilionoideae</taxon>
        <taxon>50 kb inversion clade</taxon>
        <taxon>dalbergioids sensu lato</taxon>
        <taxon>Dalbergieae</taxon>
        <taxon>Pterocarpus clade</taxon>
        <taxon>Arachis</taxon>
    </lineage>
</organism>
<name>A0A444XQC9_ARAHY</name>
<dbReference type="EMBL" id="SDMP01000019">
    <property type="protein sequence ID" value="RYQ91745.1"/>
    <property type="molecule type" value="Genomic_DNA"/>
</dbReference>
<accession>A0A444XQC9</accession>
<keyword evidence="2" id="KW-1185">Reference proteome</keyword>
<gene>
    <name evidence="1" type="ORF">Ahy_B09g097753</name>
</gene>
<protein>
    <submittedName>
        <fullName evidence="1">Uncharacterized protein</fullName>
    </submittedName>
</protein>